<gene>
    <name evidence="7" type="ORF">PPERSA_10520</name>
</gene>
<proteinExistence type="predicted"/>
<dbReference type="Pfam" id="PF23338">
    <property type="entry name" value="PTHB1_hp"/>
    <property type="match status" value="1"/>
</dbReference>
<dbReference type="SMART" id="SM00504">
    <property type="entry name" value="Ubox"/>
    <property type="match status" value="1"/>
</dbReference>
<sequence>MSLFQAKEWWGKRLASNEEFDDRHLLVMNIDNNEKNNENIVIGSFQGYLRIFSPQKGEYKVTHLLFEHNFNEPIIQVGGGELLSFTNQNAVAVLLFKKLIVIQFANSITGMQHKVVYQHGLERNAYNMVIGKFGKNQKDYICIQSCDGMISIYEHEQLTCTQNIKCDWRVNLGEQSLGIECIQRAQGIFDYVVLSEESMFIITQEGFIRSQKKFEYPCANFVIIDTPQKKNQLYIDKGTEQMISPLTIAISSYTHNLLIYENFKLLWATKTEHIAHALKIGQYDGTRGLITSLNDEGWLQVQYLGTNQSNDNFLFQSTVKELSYEEMDKQYSTVLENIENKEGSGNGIKNKPQQNKSQKENELMSVNLQCMGTFKSQQYVEEKEKYYQTKDGNVLATKLRISLSYQGERAQNIQINLVLPKNMVAEKNPIQLNELKGGGTPYSCEVNLYMQNNFTPYSSLIQAQVTFNNCISGQNANKDPRGTSSRIIIGPAAQSHLSPPIKNSSFKITLQANKDIPALSELFQDLVKLDCNQNIKDCLSNPNAYTFIMANEGQSVEFQFTDHIPLQDLFSQIDEHYSLRQELKKCKEQLDKKTIEFRTIQKRLLTRFKEKNPAPLNNLDLLLQKSYEDLILLANKTESIQERLQEVSHTLSVTLHLIHYLLKLRFNLSGQTFKLVQDTIPTNIINDDGDIGWEEIVNANIVFLLKVALKKENKQNNIEISKIDDFAKFKKQMAFFFDKLSKVGLIGLGAAIGGFAVYTFSKLFEPQQVKVENSTFKNQQQSDDEVKLMQKKNEKLRNIIQNLQEGKQAEEQPYDEYIRCQIGFSVMRKPVMITTCGHSFEEDNLNQYLSLKNNYKCPMCRKEFKREQIQINYSLKQMIENLVDNGIVKYD</sequence>
<dbReference type="PROSITE" id="PS50089">
    <property type="entry name" value="ZF_RING_2"/>
    <property type="match status" value="1"/>
</dbReference>
<dbReference type="Pfam" id="PF23339">
    <property type="entry name" value="PTHB1_CtH"/>
    <property type="match status" value="1"/>
</dbReference>
<protein>
    <recommendedName>
        <fullName evidence="6">RING-type domain-containing protein</fullName>
    </recommendedName>
</protein>
<evidence type="ECO:0000256" key="1">
    <source>
        <dbReference type="ARBA" id="ARBA00022723"/>
    </source>
</evidence>
<evidence type="ECO:0000313" key="7">
    <source>
        <dbReference type="EMBL" id="KRX10421.1"/>
    </source>
</evidence>
<name>A0A0V0R853_PSEPJ</name>
<dbReference type="InterPro" id="IPR055363">
    <property type="entry name" value="PTHB1_hp_dom"/>
</dbReference>
<dbReference type="GO" id="GO:0060271">
    <property type="term" value="P:cilium assembly"/>
    <property type="evidence" value="ECO:0007669"/>
    <property type="project" value="TreeGrafter"/>
</dbReference>
<dbReference type="Proteomes" id="UP000054937">
    <property type="component" value="Unassembled WGS sequence"/>
</dbReference>
<dbReference type="InterPro" id="IPR028073">
    <property type="entry name" value="PHTB1_N_dom"/>
</dbReference>
<dbReference type="Pfam" id="PF11789">
    <property type="entry name" value="zf-Nse"/>
    <property type="match status" value="1"/>
</dbReference>
<dbReference type="OMA" id="VPVEDWT"/>
<organism evidence="7 8">
    <name type="scientific">Pseudocohnilembus persalinus</name>
    <name type="common">Ciliate</name>
    <dbReference type="NCBI Taxonomy" id="266149"/>
    <lineage>
        <taxon>Eukaryota</taxon>
        <taxon>Sar</taxon>
        <taxon>Alveolata</taxon>
        <taxon>Ciliophora</taxon>
        <taxon>Intramacronucleata</taxon>
        <taxon>Oligohymenophorea</taxon>
        <taxon>Scuticociliatia</taxon>
        <taxon>Philasterida</taxon>
        <taxon>Pseudocohnilembidae</taxon>
        <taxon>Pseudocohnilembus</taxon>
    </lineage>
</organism>
<dbReference type="InterPro" id="IPR004181">
    <property type="entry name" value="Znf_MIZ"/>
</dbReference>
<keyword evidence="8" id="KW-1185">Reference proteome</keyword>
<keyword evidence="1" id="KW-0479">Metal-binding</keyword>
<dbReference type="GO" id="GO:0004842">
    <property type="term" value="F:ubiquitin-protein transferase activity"/>
    <property type="evidence" value="ECO:0007669"/>
    <property type="project" value="InterPro"/>
</dbReference>
<keyword evidence="3" id="KW-0862">Zinc</keyword>
<dbReference type="InterPro" id="IPR003613">
    <property type="entry name" value="Ubox_domain"/>
</dbReference>
<dbReference type="InterPro" id="IPR055364">
    <property type="entry name" value="PTHB1_CtH_dom"/>
</dbReference>
<accession>A0A0V0R853</accession>
<dbReference type="GO" id="GO:0008270">
    <property type="term" value="F:zinc ion binding"/>
    <property type="evidence" value="ECO:0007669"/>
    <property type="project" value="UniProtKB-KW"/>
</dbReference>
<dbReference type="GO" id="GO:0034464">
    <property type="term" value="C:BBSome"/>
    <property type="evidence" value="ECO:0007669"/>
    <property type="project" value="InterPro"/>
</dbReference>
<dbReference type="Gene3D" id="3.30.40.10">
    <property type="entry name" value="Zinc/RING finger domain, C3HC4 (zinc finger)"/>
    <property type="match status" value="1"/>
</dbReference>
<evidence type="ECO:0000256" key="4">
    <source>
        <dbReference type="PROSITE-ProRule" id="PRU00175"/>
    </source>
</evidence>
<dbReference type="InterPro" id="IPR026511">
    <property type="entry name" value="PTHB1"/>
</dbReference>
<dbReference type="Pfam" id="PF14727">
    <property type="entry name" value="PHTB1_N"/>
    <property type="match status" value="2"/>
</dbReference>
<feature type="region of interest" description="Disordered" evidence="5">
    <location>
        <begin position="341"/>
        <end position="360"/>
    </location>
</feature>
<evidence type="ECO:0000313" key="8">
    <source>
        <dbReference type="Proteomes" id="UP000054937"/>
    </source>
</evidence>
<dbReference type="OrthoDB" id="10262646at2759"/>
<dbReference type="InParanoid" id="A0A0V0R853"/>
<dbReference type="AlphaFoldDB" id="A0A0V0R853"/>
<comment type="caution">
    <text evidence="7">The sequence shown here is derived from an EMBL/GenBank/DDBJ whole genome shotgun (WGS) entry which is preliminary data.</text>
</comment>
<evidence type="ECO:0000256" key="3">
    <source>
        <dbReference type="ARBA" id="ARBA00022833"/>
    </source>
</evidence>
<dbReference type="GO" id="GO:0016567">
    <property type="term" value="P:protein ubiquitination"/>
    <property type="evidence" value="ECO:0007669"/>
    <property type="project" value="InterPro"/>
</dbReference>
<dbReference type="InterPro" id="IPR013083">
    <property type="entry name" value="Znf_RING/FYVE/PHD"/>
</dbReference>
<keyword evidence="2 4" id="KW-0863">Zinc-finger</keyword>
<dbReference type="PANTHER" id="PTHR20991:SF0">
    <property type="entry name" value="PROTEIN PTHB1"/>
    <property type="match status" value="1"/>
</dbReference>
<evidence type="ECO:0000259" key="6">
    <source>
        <dbReference type="PROSITE" id="PS50089"/>
    </source>
</evidence>
<feature type="domain" description="RING-type" evidence="6">
    <location>
        <begin position="820"/>
        <end position="861"/>
    </location>
</feature>
<evidence type="ECO:0000256" key="2">
    <source>
        <dbReference type="ARBA" id="ARBA00022771"/>
    </source>
</evidence>
<dbReference type="GO" id="GO:0016020">
    <property type="term" value="C:membrane"/>
    <property type="evidence" value="ECO:0007669"/>
    <property type="project" value="TreeGrafter"/>
</dbReference>
<evidence type="ECO:0000256" key="5">
    <source>
        <dbReference type="SAM" id="MobiDB-lite"/>
    </source>
</evidence>
<dbReference type="PANTHER" id="PTHR20991">
    <property type="entry name" value="PARATHYROID HORMONE-RESPONSIVE B1 GENE"/>
    <property type="match status" value="1"/>
</dbReference>
<dbReference type="EMBL" id="LDAU01000028">
    <property type="protein sequence ID" value="KRX10421.1"/>
    <property type="molecule type" value="Genomic_DNA"/>
</dbReference>
<reference evidence="7 8" key="1">
    <citation type="journal article" date="2015" name="Sci. Rep.">
        <title>Genome of the facultative scuticociliatosis pathogen Pseudocohnilembus persalinus provides insight into its virulence through horizontal gene transfer.</title>
        <authorList>
            <person name="Xiong J."/>
            <person name="Wang G."/>
            <person name="Cheng J."/>
            <person name="Tian M."/>
            <person name="Pan X."/>
            <person name="Warren A."/>
            <person name="Jiang C."/>
            <person name="Yuan D."/>
            <person name="Miao W."/>
        </authorList>
    </citation>
    <scope>NUCLEOTIDE SEQUENCE [LARGE SCALE GENOMIC DNA]</scope>
    <source>
        <strain evidence="7">36N120E</strain>
    </source>
</reference>
<dbReference type="SUPFAM" id="SSF57850">
    <property type="entry name" value="RING/U-box"/>
    <property type="match status" value="1"/>
</dbReference>
<dbReference type="InterPro" id="IPR001841">
    <property type="entry name" value="Znf_RING"/>
</dbReference>